<keyword evidence="7" id="KW-0413">Isomerase</keyword>
<gene>
    <name evidence="10" type="ORF">BCL57_003191</name>
    <name evidence="11" type="ORF">SAMN04489721_1370</name>
</gene>
<dbReference type="Pfam" id="PF18916">
    <property type="entry name" value="Lycopene_cyc"/>
    <property type="match status" value="1"/>
</dbReference>
<name>A0A1H1SFR2_9MICO</name>
<evidence type="ECO:0000313" key="12">
    <source>
        <dbReference type="Proteomes" id="UP000199482"/>
    </source>
</evidence>
<proteinExistence type="predicted"/>
<reference evidence="11" key="2">
    <citation type="submission" date="2016-10" db="EMBL/GenBank/DDBJ databases">
        <authorList>
            <person name="de Groot N.N."/>
        </authorList>
    </citation>
    <scope>NUCLEOTIDE SEQUENCE [LARGE SCALE GENOMIC DNA]</scope>
    <source>
        <strain evidence="11">CPCC 202695</strain>
    </source>
</reference>
<sequence>MTYVLMSLPFLAIAVAAAWAWRPRERSARRRRLVATLIAALILVVLTAVFDSLIVATGIVAYDDAHRIGLAIGLAPIEDFLYPIAGVLLLPALFDRVARRRTSRRSVAERTGADR</sequence>
<dbReference type="GO" id="GO:0016020">
    <property type="term" value="C:membrane"/>
    <property type="evidence" value="ECO:0007669"/>
    <property type="project" value="UniProtKB-SubCell"/>
</dbReference>
<keyword evidence="4" id="KW-0125">Carotenoid biosynthesis</keyword>
<dbReference type="GO" id="GO:0016117">
    <property type="term" value="P:carotenoid biosynthetic process"/>
    <property type="evidence" value="ECO:0007669"/>
    <property type="project" value="UniProtKB-KW"/>
</dbReference>
<reference evidence="10" key="3">
    <citation type="submission" date="2022-06" db="EMBL/GenBank/DDBJ databases">
        <title>Genomic Encyclopedia of Type Strains, Phase III (KMG-III): the genomes of soil and plant-associated and newly described type strains.</title>
        <authorList>
            <person name="Whitman W."/>
        </authorList>
    </citation>
    <scope>NUCLEOTIDE SEQUENCE</scope>
    <source>
        <strain evidence="10">CPCC 202695</strain>
    </source>
</reference>
<dbReference type="EMBL" id="SODL02000006">
    <property type="protein sequence ID" value="MCP2369012.1"/>
    <property type="molecule type" value="Genomic_DNA"/>
</dbReference>
<feature type="domain" description="Lycopene cyclase" evidence="9">
    <location>
        <begin position="6"/>
        <end position="94"/>
    </location>
</feature>
<dbReference type="STRING" id="589382.SAMN04489721_1370"/>
<evidence type="ECO:0000313" key="10">
    <source>
        <dbReference type="EMBL" id="MCP2369012.1"/>
    </source>
</evidence>
<evidence type="ECO:0000256" key="5">
    <source>
        <dbReference type="ARBA" id="ARBA00022989"/>
    </source>
</evidence>
<evidence type="ECO:0000259" key="9">
    <source>
        <dbReference type="Pfam" id="PF18916"/>
    </source>
</evidence>
<comment type="subcellular location">
    <subcellularLocation>
        <location evidence="1">Membrane</location>
        <topology evidence="1">Multi-pass membrane protein</topology>
    </subcellularLocation>
</comment>
<dbReference type="RefSeq" id="WP_092670395.1">
    <property type="nucleotide sequence ID" value="NZ_BMDN01000006.1"/>
</dbReference>
<feature type="transmembrane region" description="Helical" evidence="8">
    <location>
        <begin position="80"/>
        <end position="98"/>
    </location>
</feature>
<evidence type="ECO:0000256" key="3">
    <source>
        <dbReference type="ARBA" id="ARBA00022692"/>
    </source>
</evidence>
<evidence type="ECO:0000256" key="7">
    <source>
        <dbReference type="ARBA" id="ARBA00023235"/>
    </source>
</evidence>
<evidence type="ECO:0000256" key="8">
    <source>
        <dbReference type="SAM" id="Phobius"/>
    </source>
</evidence>
<organism evidence="11 12">
    <name type="scientific">Agromyces flavus</name>
    <dbReference type="NCBI Taxonomy" id="589382"/>
    <lineage>
        <taxon>Bacteria</taxon>
        <taxon>Bacillati</taxon>
        <taxon>Actinomycetota</taxon>
        <taxon>Actinomycetes</taxon>
        <taxon>Micrococcales</taxon>
        <taxon>Microbacteriaceae</taxon>
        <taxon>Agromyces</taxon>
    </lineage>
</organism>
<accession>A0A1H1SFR2</accession>
<feature type="transmembrane region" description="Helical" evidence="8">
    <location>
        <begin position="6"/>
        <end position="21"/>
    </location>
</feature>
<dbReference type="GO" id="GO:0045436">
    <property type="term" value="F:lycopene beta cyclase activity"/>
    <property type="evidence" value="ECO:0007669"/>
    <property type="project" value="UniProtKB-ARBA"/>
</dbReference>
<protein>
    <submittedName>
        <fullName evidence="11">Lycopene cyclase domain-containing protein</fullName>
    </submittedName>
</protein>
<evidence type="ECO:0000256" key="6">
    <source>
        <dbReference type="ARBA" id="ARBA00023136"/>
    </source>
</evidence>
<reference evidence="12" key="1">
    <citation type="submission" date="2016-10" db="EMBL/GenBank/DDBJ databases">
        <authorList>
            <person name="Varghese N."/>
            <person name="Submissions S."/>
        </authorList>
    </citation>
    <scope>NUCLEOTIDE SEQUENCE [LARGE SCALE GENOMIC DNA]</scope>
    <source>
        <strain evidence="12">CPCC 202695</strain>
    </source>
</reference>
<keyword evidence="13" id="KW-1185">Reference proteome</keyword>
<dbReference type="EMBL" id="LT629755">
    <property type="protein sequence ID" value="SDS46920.1"/>
    <property type="molecule type" value="Genomic_DNA"/>
</dbReference>
<evidence type="ECO:0000256" key="2">
    <source>
        <dbReference type="ARBA" id="ARBA00004829"/>
    </source>
</evidence>
<dbReference type="AlphaFoldDB" id="A0A1H1SFR2"/>
<keyword evidence="6 8" id="KW-0472">Membrane</keyword>
<dbReference type="NCBIfam" id="TIGR03462">
    <property type="entry name" value="CarR_dom_SF"/>
    <property type="match status" value="1"/>
</dbReference>
<evidence type="ECO:0000313" key="11">
    <source>
        <dbReference type="EMBL" id="SDS46920.1"/>
    </source>
</evidence>
<evidence type="ECO:0000256" key="4">
    <source>
        <dbReference type="ARBA" id="ARBA00022746"/>
    </source>
</evidence>
<keyword evidence="3 8" id="KW-0812">Transmembrane</keyword>
<evidence type="ECO:0000256" key="1">
    <source>
        <dbReference type="ARBA" id="ARBA00004141"/>
    </source>
</evidence>
<dbReference type="GO" id="GO:0016872">
    <property type="term" value="F:intramolecular lyase activity"/>
    <property type="evidence" value="ECO:0007669"/>
    <property type="project" value="InterPro"/>
</dbReference>
<keyword evidence="5 8" id="KW-1133">Transmembrane helix</keyword>
<comment type="pathway">
    <text evidence="2">Carotenoid biosynthesis.</text>
</comment>
<feature type="transmembrane region" description="Helical" evidence="8">
    <location>
        <begin position="33"/>
        <end position="60"/>
    </location>
</feature>
<dbReference type="InterPro" id="IPR017825">
    <property type="entry name" value="Lycopene_cyclase_dom"/>
</dbReference>
<dbReference type="Proteomes" id="UP000199482">
    <property type="component" value="Chromosome I"/>
</dbReference>
<dbReference type="Proteomes" id="UP000893823">
    <property type="component" value="Unassembled WGS sequence"/>
</dbReference>
<evidence type="ECO:0000313" key="13">
    <source>
        <dbReference type="Proteomes" id="UP000893823"/>
    </source>
</evidence>